<feature type="region of interest" description="Disordered" evidence="1">
    <location>
        <begin position="1"/>
        <end position="63"/>
    </location>
</feature>
<name>A0A6G1CGL3_9ORYZ</name>
<feature type="compositionally biased region" description="Gly residues" evidence="1">
    <location>
        <begin position="1"/>
        <end position="14"/>
    </location>
</feature>
<evidence type="ECO:0000313" key="2">
    <source>
        <dbReference type="EMBL" id="KAF0898904.1"/>
    </source>
</evidence>
<evidence type="ECO:0000313" key="3">
    <source>
        <dbReference type="Proteomes" id="UP000479710"/>
    </source>
</evidence>
<dbReference type="EMBL" id="SPHZ02000009">
    <property type="protein sequence ID" value="KAF0898904.1"/>
    <property type="molecule type" value="Genomic_DNA"/>
</dbReference>
<dbReference type="Proteomes" id="UP000479710">
    <property type="component" value="Unassembled WGS sequence"/>
</dbReference>
<evidence type="ECO:0000256" key="1">
    <source>
        <dbReference type="SAM" id="MobiDB-lite"/>
    </source>
</evidence>
<dbReference type="AlphaFoldDB" id="A0A6G1CGL3"/>
<comment type="caution">
    <text evidence="2">The sequence shown here is derived from an EMBL/GenBank/DDBJ whole genome shotgun (WGS) entry which is preliminary data.</text>
</comment>
<organism evidence="2 3">
    <name type="scientific">Oryza meyeriana var. granulata</name>
    <dbReference type="NCBI Taxonomy" id="110450"/>
    <lineage>
        <taxon>Eukaryota</taxon>
        <taxon>Viridiplantae</taxon>
        <taxon>Streptophyta</taxon>
        <taxon>Embryophyta</taxon>
        <taxon>Tracheophyta</taxon>
        <taxon>Spermatophyta</taxon>
        <taxon>Magnoliopsida</taxon>
        <taxon>Liliopsida</taxon>
        <taxon>Poales</taxon>
        <taxon>Poaceae</taxon>
        <taxon>BOP clade</taxon>
        <taxon>Oryzoideae</taxon>
        <taxon>Oryzeae</taxon>
        <taxon>Oryzinae</taxon>
        <taxon>Oryza</taxon>
        <taxon>Oryza meyeriana</taxon>
    </lineage>
</organism>
<gene>
    <name evidence="2" type="ORF">E2562_012611</name>
</gene>
<accession>A0A6G1CGL3</accession>
<protein>
    <submittedName>
        <fullName evidence="2">Uncharacterized protein</fullName>
    </submittedName>
</protein>
<feature type="compositionally biased region" description="Basic residues" evidence="1">
    <location>
        <begin position="27"/>
        <end position="42"/>
    </location>
</feature>
<reference evidence="2 3" key="1">
    <citation type="submission" date="2019-11" db="EMBL/GenBank/DDBJ databases">
        <title>Whole genome sequence of Oryza granulata.</title>
        <authorList>
            <person name="Li W."/>
        </authorList>
    </citation>
    <scope>NUCLEOTIDE SEQUENCE [LARGE SCALE GENOMIC DNA]</scope>
    <source>
        <strain evidence="3">cv. Menghai</strain>
        <tissue evidence="2">Leaf</tissue>
    </source>
</reference>
<sequence length="63" mass="6463">MARRPGGGRTGGAAEGAAGRRTGGGGRQRRGARWAGRTRRTGTRQGMAPASMETAARPCYDCG</sequence>
<proteinExistence type="predicted"/>
<keyword evidence="3" id="KW-1185">Reference proteome</keyword>